<dbReference type="EMBL" id="CVMT01000002">
    <property type="protein sequence ID" value="CRG86003.1"/>
    <property type="molecule type" value="Genomic_DNA"/>
</dbReference>
<name>A0A0U1LRG9_TALIS</name>
<sequence length="491" mass="53351">MEGFDQAGHDHNHRVMDMVIAILFCKWQQMGNFLLGPVAAGGLVPPSQKTIVHRRSPRAIAIDDRQPDALGLRQYCGIEGGTSFLLKPAPGHGKPLSPLPKLRKPSQPYRRDRRLIRSVSQTHFHSAIHHHWLYPLPLSPLASRKQLAKTAPAAPTGATSFRADYITTPSSRPRRAPSTEYDSARDHLASLIKKHGPPTPVSSTSSLRRLTSTSPISTSFLPPTSPDTPPASPTSVDVESPYVSTAGSQPIPIPRNPTRSLEDLPLTPLTGRFDHGLYLSERPSKSLQSTRTRHSRDDKPARKKKTRPAEPPVSSSTPAATTARSPRSKRMPHSQGPSLTMSPQSGQASPKQSPKDSPMYLGNLPRFHPAAYQSPNSPSNTPLSPTTNNQQRSFAYRVSSSGSRDALRQYRELVAASVSLSRNAPSGRAEISAPRLDPLGSPGPVTPLALEDADSYVASRPGGLEDKSSQRKLESVPERDRVASRKDGKGR</sequence>
<feature type="compositionally biased region" description="Basic and acidic residues" evidence="1">
    <location>
        <begin position="463"/>
        <end position="491"/>
    </location>
</feature>
<feature type="region of interest" description="Disordered" evidence="1">
    <location>
        <begin position="147"/>
        <end position="491"/>
    </location>
</feature>
<keyword evidence="3" id="KW-1185">Reference proteome</keyword>
<accession>A0A0U1LRG9</accession>
<feature type="compositionally biased region" description="Low complexity" evidence="1">
    <location>
        <begin position="312"/>
        <end position="325"/>
    </location>
</feature>
<feature type="compositionally biased region" description="Polar residues" evidence="1">
    <location>
        <begin position="335"/>
        <end position="352"/>
    </location>
</feature>
<evidence type="ECO:0000313" key="3">
    <source>
        <dbReference type="Proteomes" id="UP000054383"/>
    </source>
</evidence>
<dbReference type="AlphaFoldDB" id="A0A0U1LRG9"/>
<dbReference type="OrthoDB" id="5403157at2759"/>
<evidence type="ECO:0000256" key="1">
    <source>
        <dbReference type="SAM" id="MobiDB-lite"/>
    </source>
</evidence>
<organism evidence="2 3">
    <name type="scientific">Talaromyces islandicus</name>
    <name type="common">Penicillium islandicum</name>
    <dbReference type="NCBI Taxonomy" id="28573"/>
    <lineage>
        <taxon>Eukaryota</taxon>
        <taxon>Fungi</taxon>
        <taxon>Dikarya</taxon>
        <taxon>Ascomycota</taxon>
        <taxon>Pezizomycotina</taxon>
        <taxon>Eurotiomycetes</taxon>
        <taxon>Eurotiomycetidae</taxon>
        <taxon>Eurotiales</taxon>
        <taxon>Trichocomaceae</taxon>
        <taxon>Talaromyces</taxon>
        <taxon>Talaromyces sect. Islandici</taxon>
    </lineage>
</organism>
<gene>
    <name evidence="2" type="ORF">PISL3812_03006</name>
</gene>
<proteinExistence type="predicted"/>
<reference evidence="2 3" key="1">
    <citation type="submission" date="2015-04" db="EMBL/GenBank/DDBJ databases">
        <authorList>
            <person name="Syromyatnikov M.Y."/>
            <person name="Popov V.N."/>
        </authorList>
    </citation>
    <scope>NUCLEOTIDE SEQUENCE [LARGE SCALE GENOMIC DNA]</scope>
    <source>
        <strain evidence="2">WF-38-12</strain>
    </source>
</reference>
<evidence type="ECO:0000313" key="2">
    <source>
        <dbReference type="EMBL" id="CRG86003.1"/>
    </source>
</evidence>
<feature type="compositionally biased region" description="Low complexity" evidence="1">
    <location>
        <begin position="373"/>
        <end position="391"/>
    </location>
</feature>
<feature type="compositionally biased region" description="Pro residues" evidence="1">
    <location>
        <begin position="223"/>
        <end position="232"/>
    </location>
</feature>
<dbReference type="Proteomes" id="UP000054383">
    <property type="component" value="Unassembled WGS sequence"/>
</dbReference>
<feature type="compositionally biased region" description="Low complexity" evidence="1">
    <location>
        <begin position="148"/>
        <end position="159"/>
    </location>
</feature>
<protein>
    <submittedName>
        <fullName evidence="2">Uncharacterized protein</fullName>
    </submittedName>
</protein>
<feature type="compositionally biased region" description="Low complexity" evidence="1">
    <location>
        <begin position="201"/>
        <end position="222"/>
    </location>
</feature>
<feature type="compositionally biased region" description="Low complexity" evidence="1">
    <location>
        <begin position="94"/>
        <end position="108"/>
    </location>
</feature>
<feature type="region of interest" description="Disordered" evidence="1">
    <location>
        <begin position="87"/>
        <end position="110"/>
    </location>
</feature>